<evidence type="ECO:0000256" key="6">
    <source>
        <dbReference type="ARBA" id="ARBA00022842"/>
    </source>
</evidence>
<feature type="binding site" evidence="7">
    <location>
        <position position="89"/>
    </location>
    <ligand>
        <name>Mg(2+)</name>
        <dbReference type="ChEBI" id="CHEBI:18420"/>
        <label>1</label>
        <note>catalytic</note>
    </ligand>
</feature>
<evidence type="ECO:0000256" key="7">
    <source>
        <dbReference type="PIRSR" id="PIRSR600760-2"/>
    </source>
</evidence>
<dbReference type="InterPro" id="IPR020583">
    <property type="entry name" value="Inositol_monoP_metal-BS"/>
</dbReference>
<evidence type="ECO:0000256" key="4">
    <source>
        <dbReference type="ARBA" id="ARBA00022723"/>
    </source>
</evidence>
<dbReference type="AlphaFoldDB" id="A0A368VQR0"/>
<dbReference type="EC" id="3.1.3.25" evidence="8"/>
<dbReference type="GO" id="GO:0046872">
    <property type="term" value="F:metal ion binding"/>
    <property type="evidence" value="ECO:0007669"/>
    <property type="project" value="UniProtKB-KW"/>
</dbReference>
<dbReference type="Gene3D" id="3.30.540.10">
    <property type="entry name" value="Fructose-1,6-Bisphosphatase, subunit A, domain 1"/>
    <property type="match status" value="1"/>
</dbReference>
<evidence type="ECO:0000313" key="9">
    <source>
        <dbReference type="EMBL" id="RCW43990.1"/>
    </source>
</evidence>
<keyword evidence="5 8" id="KW-0378">Hydrolase</keyword>
<comment type="cofactor">
    <cofactor evidence="2 7 8">
        <name>Mg(2+)</name>
        <dbReference type="ChEBI" id="CHEBI:18420"/>
    </cofactor>
</comment>
<evidence type="ECO:0000256" key="5">
    <source>
        <dbReference type="ARBA" id="ARBA00022801"/>
    </source>
</evidence>
<feature type="binding site" evidence="7">
    <location>
        <position position="110"/>
    </location>
    <ligand>
        <name>Mg(2+)</name>
        <dbReference type="ChEBI" id="CHEBI:18420"/>
        <label>1</label>
        <note>catalytic</note>
    </ligand>
</feature>
<comment type="caution">
    <text evidence="9">The sequence shown here is derived from an EMBL/GenBank/DDBJ whole genome shotgun (WGS) entry which is preliminary data.</text>
</comment>
<accession>A0A368VQR0</accession>
<evidence type="ECO:0000256" key="2">
    <source>
        <dbReference type="ARBA" id="ARBA00001946"/>
    </source>
</evidence>
<dbReference type="PROSITE" id="PS00629">
    <property type="entry name" value="IMP_1"/>
    <property type="match status" value="1"/>
</dbReference>
<feature type="binding site" evidence="7">
    <location>
        <position position="111"/>
    </location>
    <ligand>
        <name>Mg(2+)</name>
        <dbReference type="ChEBI" id="CHEBI:18420"/>
        <label>1</label>
        <note>catalytic</note>
    </ligand>
</feature>
<keyword evidence="4 7" id="KW-0479">Metal-binding</keyword>
<dbReference type="Gene3D" id="3.40.190.80">
    <property type="match status" value="1"/>
</dbReference>
<dbReference type="PANTHER" id="PTHR20854">
    <property type="entry name" value="INOSITOL MONOPHOSPHATASE"/>
    <property type="match status" value="1"/>
</dbReference>
<reference evidence="9 10" key="1">
    <citation type="submission" date="2018-07" db="EMBL/GenBank/DDBJ databases">
        <title>Genomic Encyclopedia of Type Strains, Phase III (KMG-III): the genomes of soil and plant-associated and newly described type strains.</title>
        <authorList>
            <person name="Whitman W."/>
        </authorList>
    </citation>
    <scope>NUCLEOTIDE SEQUENCE [LARGE SCALE GENOMIC DNA]</scope>
    <source>
        <strain evidence="9 10">CECT 8575</strain>
    </source>
</reference>
<dbReference type="GO" id="GO:0006020">
    <property type="term" value="P:inositol metabolic process"/>
    <property type="evidence" value="ECO:0007669"/>
    <property type="project" value="TreeGrafter"/>
</dbReference>
<dbReference type="EMBL" id="QPJC01000005">
    <property type="protein sequence ID" value="RCW43990.1"/>
    <property type="molecule type" value="Genomic_DNA"/>
</dbReference>
<dbReference type="Proteomes" id="UP000253495">
    <property type="component" value="Unassembled WGS sequence"/>
</dbReference>
<dbReference type="InterPro" id="IPR020550">
    <property type="entry name" value="Inositol_monophosphatase_CS"/>
</dbReference>
<dbReference type="SUPFAM" id="SSF56655">
    <property type="entry name" value="Carbohydrate phosphatase"/>
    <property type="match status" value="1"/>
</dbReference>
<organism evidence="9 10">
    <name type="scientific">Halopolyspora algeriensis</name>
    <dbReference type="NCBI Taxonomy" id="1500506"/>
    <lineage>
        <taxon>Bacteria</taxon>
        <taxon>Bacillati</taxon>
        <taxon>Actinomycetota</taxon>
        <taxon>Actinomycetes</taxon>
        <taxon>Actinomycetes incertae sedis</taxon>
        <taxon>Halopolyspora</taxon>
    </lineage>
</organism>
<dbReference type="PANTHER" id="PTHR20854:SF4">
    <property type="entry name" value="INOSITOL-1-MONOPHOSPHATASE-RELATED"/>
    <property type="match status" value="1"/>
</dbReference>
<feature type="binding site" evidence="7">
    <location>
        <position position="235"/>
    </location>
    <ligand>
        <name>Mg(2+)</name>
        <dbReference type="ChEBI" id="CHEBI:18420"/>
        <label>1</label>
        <note>catalytic</note>
    </ligand>
</feature>
<comment type="similarity">
    <text evidence="3 8">Belongs to the inositol monophosphatase superfamily.</text>
</comment>
<dbReference type="GO" id="GO:0046854">
    <property type="term" value="P:phosphatidylinositol phosphate biosynthetic process"/>
    <property type="evidence" value="ECO:0007669"/>
    <property type="project" value="InterPro"/>
</dbReference>
<dbReference type="PROSITE" id="PS00630">
    <property type="entry name" value="IMP_2"/>
    <property type="match status" value="1"/>
</dbReference>
<name>A0A368VQR0_9ACTN</name>
<feature type="binding site" evidence="7">
    <location>
        <position position="108"/>
    </location>
    <ligand>
        <name>Mg(2+)</name>
        <dbReference type="ChEBI" id="CHEBI:18420"/>
        <label>1</label>
        <note>catalytic</note>
    </ligand>
</feature>
<dbReference type="GO" id="GO:0007165">
    <property type="term" value="P:signal transduction"/>
    <property type="evidence" value="ECO:0007669"/>
    <property type="project" value="TreeGrafter"/>
</dbReference>
<evidence type="ECO:0000256" key="3">
    <source>
        <dbReference type="ARBA" id="ARBA00009759"/>
    </source>
</evidence>
<keyword evidence="10" id="KW-1185">Reference proteome</keyword>
<keyword evidence="6 7" id="KW-0460">Magnesium</keyword>
<evidence type="ECO:0000256" key="8">
    <source>
        <dbReference type="RuleBase" id="RU364068"/>
    </source>
</evidence>
<protein>
    <recommendedName>
        <fullName evidence="8">Inositol-1-monophosphatase</fullName>
        <ecNumber evidence="8">3.1.3.25</ecNumber>
    </recommendedName>
</protein>
<gene>
    <name evidence="9" type="ORF">DFQ14_105135</name>
</gene>
<dbReference type="CDD" id="cd01639">
    <property type="entry name" value="IMPase"/>
    <property type="match status" value="1"/>
</dbReference>
<proteinExistence type="inferred from homology"/>
<sequence>MQTLTALWCDVFVGLEFEYDLPALRAVAVEVAEQAADLVRDIRDEAVTQGSVDTKSTETDVVTTGDREAERLIRTRLATVRPGEPILGEEGGDDAVPGSSGGLRWVVDPIDGTVNYLYGFPQYAVSIAAQVDGRSVAGAVVEPVSGRVWSAARGYGAELDGVPLRVSGADRMDLALIGTGFHYSAERRRSQAAAVARLLGEIRDIRRSGAASLDLCAVAAGWLDGYYEHGLQRWDWAAGGLIATEAGARLRLPTSGARDGFGDDTTLCTAPGIAEELTAALKRSGAAEL</sequence>
<dbReference type="PRINTS" id="PR00377">
    <property type="entry name" value="IMPHPHTASES"/>
</dbReference>
<evidence type="ECO:0000313" key="10">
    <source>
        <dbReference type="Proteomes" id="UP000253495"/>
    </source>
</evidence>
<dbReference type="GO" id="GO:0008934">
    <property type="term" value="F:inositol monophosphate 1-phosphatase activity"/>
    <property type="evidence" value="ECO:0007669"/>
    <property type="project" value="InterPro"/>
</dbReference>
<dbReference type="Pfam" id="PF00459">
    <property type="entry name" value="Inositol_P"/>
    <property type="match status" value="1"/>
</dbReference>
<dbReference type="InterPro" id="IPR000760">
    <property type="entry name" value="Inositol_monophosphatase-like"/>
</dbReference>
<comment type="catalytic activity">
    <reaction evidence="1 8">
        <text>a myo-inositol phosphate + H2O = myo-inositol + phosphate</text>
        <dbReference type="Rhea" id="RHEA:24056"/>
        <dbReference type="ChEBI" id="CHEBI:15377"/>
        <dbReference type="ChEBI" id="CHEBI:17268"/>
        <dbReference type="ChEBI" id="CHEBI:43474"/>
        <dbReference type="ChEBI" id="CHEBI:84139"/>
        <dbReference type="EC" id="3.1.3.25"/>
    </reaction>
</comment>
<evidence type="ECO:0000256" key="1">
    <source>
        <dbReference type="ARBA" id="ARBA00001033"/>
    </source>
</evidence>
<dbReference type="InterPro" id="IPR033942">
    <property type="entry name" value="IMPase"/>
</dbReference>